<accession>A0A8C1D6H5</accession>
<keyword evidence="5" id="KW-1185">Reference proteome</keyword>
<dbReference type="PROSITE" id="PS51376">
    <property type="entry name" value="DBB"/>
    <property type="match status" value="1"/>
</dbReference>
<dbReference type="Proteomes" id="UP001108240">
    <property type="component" value="Unplaced"/>
</dbReference>
<name>A0A8C1D6H5_CYPCA</name>
<dbReference type="Ensembl" id="ENSCCRT00000062019.2">
    <property type="protein sequence ID" value="ENSCCRP00000057220.2"/>
    <property type="gene ID" value="ENSCCRG00000057110.1"/>
</dbReference>
<feature type="compositionally biased region" description="Basic and acidic residues" evidence="2">
    <location>
        <begin position="873"/>
        <end position="882"/>
    </location>
</feature>
<evidence type="ECO:0000256" key="1">
    <source>
        <dbReference type="ARBA" id="ARBA00022553"/>
    </source>
</evidence>
<dbReference type="Pfam" id="PF14545">
    <property type="entry name" value="DBB"/>
    <property type="match status" value="1"/>
</dbReference>
<dbReference type="GO" id="GO:0005102">
    <property type="term" value="F:signaling receptor binding"/>
    <property type="evidence" value="ECO:0007669"/>
    <property type="project" value="TreeGrafter"/>
</dbReference>
<keyword evidence="1" id="KW-0597">Phosphoprotein</keyword>
<dbReference type="GO" id="GO:0005829">
    <property type="term" value="C:cytosol"/>
    <property type="evidence" value="ECO:0007669"/>
    <property type="project" value="TreeGrafter"/>
</dbReference>
<dbReference type="Pfam" id="PF18567">
    <property type="entry name" value="TIR_3"/>
    <property type="match status" value="1"/>
</dbReference>
<dbReference type="PANTHER" id="PTHR16267">
    <property type="entry name" value="BANK1/PIK3AP1 FAMILY MEMBER"/>
    <property type="match status" value="1"/>
</dbReference>
<feature type="compositionally biased region" description="Pro residues" evidence="2">
    <location>
        <begin position="900"/>
        <end position="912"/>
    </location>
</feature>
<dbReference type="SMART" id="SM01282">
    <property type="entry name" value="DBB"/>
    <property type="match status" value="1"/>
</dbReference>
<dbReference type="InterPro" id="IPR052446">
    <property type="entry name" value="B-cell_PI3K-Signaling_Adptrs"/>
</dbReference>
<dbReference type="GO" id="GO:0036312">
    <property type="term" value="F:phosphatidylinositol 3-kinase regulatory subunit binding"/>
    <property type="evidence" value="ECO:0007669"/>
    <property type="project" value="TreeGrafter"/>
</dbReference>
<evidence type="ECO:0000259" key="3">
    <source>
        <dbReference type="PROSITE" id="PS51376"/>
    </source>
</evidence>
<dbReference type="InterPro" id="IPR041340">
    <property type="entry name" value="PIK3AP1_TIR"/>
</dbReference>
<reference evidence="4" key="1">
    <citation type="submission" date="2025-08" db="UniProtKB">
        <authorList>
            <consortium name="Ensembl"/>
        </authorList>
    </citation>
    <scope>IDENTIFICATION</scope>
</reference>
<dbReference type="GeneTree" id="ENSGT00390000008787"/>
<evidence type="ECO:0000313" key="4">
    <source>
        <dbReference type="Ensembl" id="ENSCCRP00000057220.2"/>
    </source>
</evidence>
<dbReference type="PANTHER" id="PTHR16267:SF12">
    <property type="entry name" value="PHOSPHOINOSITIDE 3-KINASE ADAPTER PROTEIN 1"/>
    <property type="match status" value="1"/>
</dbReference>
<proteinExistence type="predicted"/>
<dbReference type="Gene3D" id="3.40.50.10140">
    <property type="entry name" value="Toll/interleukin-1 receptor homology (TIR) domain"/>
    <property type="match status" value="1"/>
</dbReference>
<dbReference type="AlphaFoldDB" id="A0A8C1D6H5"/>
<reference evidence="4" key="2">
    <citation type="submission" date="2025-09" db="UniProtKB">
        <authorList>
            <consortium name="Ensembl"/>
        </authorList>
    </citation>
    <scope>IDENTIFICATION</scope>
</reference>
<dbReference type="InterPro" id="IPR017893">
    <property type="entry name" value="DBB_domain"/>
</dbReference>
<feature type="domain" description="DBB" evidence="3">
    <location>
        <begin position="272"/>
        <end position="408"/>
    </location>
</feature>
<evidence type="ECO:0000313" key="5">
    <source>
        <dbReference type="Proteomes" id="UP001108240"/>
    </source>
</evidence>
<dbReference type="InterPro" id="IPR035897">
    <property type="entry name" value="Toll_tir_struct_dom_sf"/>
</dbReference>
<feature type="compositionally biased region" description="Low complexity" evidence="2">
    <location>
        <begin position="808"/>
        <end position="830"/>
    </location>
</feature>
<protein>
    <submittedName>
        <fullName evidence="4">Phosphoinositide-3-kinase adaptor protein 1</fullName>
    </submittedName>
</protein>
<evidence type="ECO:0000256" key="2">
    <source>
        <dbReference type="SAM" id="MobiDB-lite"/>
    </source>
</evidence>
<feature type="region of interest" description="Disordered" evidence="2">
    <location>
        <begin position="787"/>
        <end position="912"/>
    </location>
</feature>
<organism evidence="4 5">
    <name type="scientific">Cyprinus carpio carpio</name>
    <dbReference type="NCBI Taxonomy" id="630221"/>
    <lineage>
        <taxon>Eukaryota</taxon>
        <taxon>Metazoa</taxon>
        <taxon>Chordata</taxon>
        <taxon>Craniata</taxon>
        <taxon>Vertebrata</taxon>
        <taxon>Euteleostomi</taxon>
        <taxon>Actinopterygii</taxon>
        <taxon>Neopterygii</taxon>
        <taxon>Teleostei</taxon>
        <taxon>Ostariophysi</taxon>
        <taxon>Cypriniformes</taxon>
        <taxon>Cyprinidae</taxon>
        <taxon>Cyprininae</taxon>
        <taxon>Cyprinus</taxon>
    </lineage>
</organism>
<dbReference type="OMA" id="KYDQTAS"/>
<sequence length="912" mass="103775">MLRASSKSSGSMLLIFSSRLQMESKKLTENGGKRKATVGRCSHYTPPEASHCLIQPDSLIFSKEQEQPGYSTMCEVLIVHTSEAKEWAEYLQQILLASCNFLEGSLILYDVNEEIWMKNHELFGSSKCIMLLLSAAFLEMQHNPEVQDTFRDLLQPPCKVVAFLCGVSERQVSADYFEHWEHWRKLNSEDEPSAYVSAVLECINNGSVIENRQNPYEIELEEQMNEFTLSEIPETLPDETEHIQVIRDDDCRTEQTSSNATGPLDDQTCLTIQPDRILCGNRVNIYIIMVKKIVDEGRLEVEFHSQYSTPQRFPGTLVNEYIVSVQSPDMPAGKVSLTLYKNESVVCSTTVTYYTEMEEICRYLKKAMDPMQFMCQAFDITSKVPESLDNLLAESLEERMPLNGLQVFGISQIADNTPANHSNVELPTLLHFSAKYGLKKLTSLLMRCPGAMQAYSVMNKDGDYPNKLAEKSGFSDLRQFMDKYVETVDLVKTHMEESQNTSGNEDIYEDMLMASENFITNFDNEDVYESMMKLNPEMEDDDIESALEDSNSETMLRKFFEAQPDKSLQSLEHTSINGRLPEMDDEEYHDMGLNAEIYGEVEEEDPYNPCCPDQIYDTVEPQSTPEIINRPPAPIPRPANLPEQEENTTYISKVFSLKEPVYSLSQRPESDSSLAPVRLVRDRNMSSDHDPYAGMKTPGQRQLISLQERVKVGELTVEEAVQEFKAWQFDQDKRWRSLRFQQENIQRLRDSITRRSKGKGPNELMITAPMQTNSQWSSQMNMNCSVYEPTPRSVAQPPPVGRPLQRGSWQTGSTSSTSSSSSHRLSIQSTVSNSSGMEGECEEPPDIPLPPRPFRPVVDTPPVLPPPRVPPRVIERNTEILNERYVSTPSRPVHQTPAQRPMPPPPIPRRTW</sequence>